<dbReference type="AlphaFoldDB" id="A0A0A1DNE0"/>
<accession>A0A0A1DNE0</accession>
<dbReference type="SUPFAM" id="SSF81345">
    <property type="entry name" value="ABC transporter involved in vitamin B12 uptake, BtuC"/>
    <property type="match status" value="1"/>
</dbReference>
<dbReference type="PANTHER" id="PTHR30472">
    <property type="entry name" value="FERRIC ENTEROBACTIN TRANSPORT SYSTEM PERMEASE PROTEIN"/>
    <property type="match status" value="1"/>
</dbReference>
<evidence type="ECO:0000256" key="6">
    <source>
        <dbReference type="ARBA" id="ARBA00022989"/>
    </source>
</evidence>
<dbReference type="GeneID" id="96610652"/>
<dbReference type="InterPro" id="IPR037294">
    <property type="entry name" value="ABC_BtuC-like"/>
</dbReference>
<reference evidence="8 9" key="1">
    <citation type="journal article" date="2015" name="Genome Announc.">
        <title>Complete Genome Sequence of Steroid-Transforming Nocardioides simplex VKM Ac-2033D.</title>
        <authorList>
            <person name="Shtratnikova V.Y."/>
            <person name="Schelkunov M.I."/>
            <person name="Pekov Y.A."/>
            <person name="Fokina V.V."/>
            <person name="Logacheva M.D."/>
            <person name="Sokolov S.L."/>
            <person name="Bragin E.Y."/>
            <person name="Ashapkin V.V."/>
            <person name="Donova M.V."/>
        </authorList>
    </citation>
    <scope>NUCLEOTIDE SEQUENCE [LARGE SCALE GENOMIC DNA]</scope>
    <source>
        <strain evidence="8 9">VKM Ac-2033D</strain>
    </source>
</reference>
<dbReference type="EMBL" id="CP009896">
    <property type="protein sequence ID" value="AIY18152.1"/>
    <property type="molecule type" value="Genomic_DNA"/>
</dbReference>
<keyword evidence="9" id="KW-1185">Reference proteome</keyword>
<keyword evidence="5" id="KW-0812">Transmembrane</keyword>
<keyword evidence="3" id="KW-0813">Transport</keyword>
<dbReference type="Pfam" id="PF01032">
    <property type="entry name" value="FecCD"/>
    <property type="match status" value="1"/>
</dbReference>
<dbReference type="PANTHER" id="PTHR30472:SF24">
    <property type="entry name" value="FERRIC ENTEROBACTIN TRANSPORT SYSTEM PERMEASE PROTEIN FEPG"/>
    <property type="match status" value="1"/>
</dbReference>
<evidence type="ECO:0000313" key="9">
    <source>
        <dbReference type="Proteomes" id="UP000030300"/>
    </source>
</evidence>
<dbReference type="CDD" id="cd06550">
    <property type="entry name" value="TM_ABC_iron-siderophores_like"/>
    <property type="match status" value="1"/>
</dbReference>
<dbReference type="RefSeq" id="WP_038680112.1">
    <property type="nucleotide sequence ID" value="NZ_BJMC01000018.1"/>
</dbReference>
<comment type="similarity">
    <text evidence="2">Belongs to the binding-protein-dependent transport system permease family. FecCD subfamily.</text>
</comment>
<protein>
    <submittedName>
        <fullName evidence="8">ABC-type Fe3+-siderophore transport system, permease 2 component</fullName>
    </submittedName>
</protein>
<evidence type="ECO:0000256" key="4">
    <source>
        <dbReference type="ARBA" id="ARBA00022475"/>
    </source>
</evidence>
<dbReference type="GO" id="GO:0033214">
    <property type="term" value="P:siderophore-iron import into cell"/>
    <property type="evidence" value="ECO:0007669"/>
    <property type="project" value="TreeGrafter"/>
</dbReference>
<dbReference type="Gene3D" id="1.10.3470.10">
    <property type="entry name" value="ABC transporter involved in vitamin B12 uptake, BtuC"/>
    <property type="match status" value="1"/>
</dbReference>
<dbReference type="InterPro" id="IPR000522">
    <property type="entry name" value="ABC_transptr_permease_BtuC"/>
</dbReference>
<evidence type="ECO:0000256" key="3">
    <source>
        <dbReference type="ARBA" id="ARBA00022448"/>
    </source>
</evidence>
<evidence type="ECO:0000256" key="2">
    <source>
        <dbReference type="ARBA" id="ARBA00007935"/>
    </source>
</evidence>
<name>A0A0A1DNE0_NOCSI</name>
<keyword evidence="7" id="KW-0472">Membrane</keyword>
<evidence type="ECO:0000256" key="1">
    <source>
        <dbReference type="ARBA" id="ARBA00004651"/>
    </source>
</evidence>
<evidence type="ECO:0000256" key="5">
    <source>
        <dbReference type="ARBA" id="ARBA00022692"/>
    </source>
</evidence>
<sequence>MNVQVRLGGAVSLRFPLRTLVITLVLVVVALAGAVAGLAYGKVQVSAVDVVRTILGQTTPALETVITEWRLPRVLLGLLLGAALGVAGAIFQSLTRNPLGSPDIIGFDAGAYAGAVLTIVIVGSTALVLPGALIGGIATALVVYLLAYRRGMHGFRLIIVGIGVTAMLGSVTTYLLLKAPIQIAQMAAIWGAGSLNGLAWPEVRLAVVGIAAGLAVLLCFGRGLAALELGDDAAAALGVPVERTRLGLLVGGTMLTATVTAVAGPITFVALAAPQLARRLTRSAGVRRVPSAAMGACLVVVADFVAQHAFPALVPVGLVTIVAGGAYLVWVLLVQARKEIR</sequence>
<organism evidence="8 9">
    <name type="scientific">Nocardioides simplex</name>
    <name type="common">Arthrobacter simplex</name>
    <dbReference type="NCBI Taxonomy" id="2045"/>
    <lineage>
        <taxon>Bacteria</taxon>
        <taxon>Bacillati</taxon>
        <taxon>Actinomycetota</taxon>
        <taxon>Actinomycetes</taxon>
        <taxon>Propionibacteriales</taxon>
        <taxon>Nocardioidaceae</taxon>
        <taxon>Pimelobacter</taxon>
    </lineage>
</organism>
<keyword evidence="6" id="KW-1133">Transmembrane helix</keyword>
<gene>
    <name evidence="8" type="ORF">KR76_17720</name>
</gene>
<evidence type="ECO:0000313" key="8">
    <source>
        <dbReference type="EMBL" id="AIY18152.1"/>
    </source>
</evidence>
<dbReference type="GO" id="GO:0005886">
    <property type="term" value="C:plasma membrane"/>
    <property type="evidence" value="ECO:0007669"/>
    <property type="project" value="UniProtKB-SubCell"/>
</dbReference>
<dbReference type="HOGENOM" id="CLU_013016_1_1_11"/>
<dbReference type="KEGG" id="psim:KR76_17720"/>
<dbReference type="STRING" id="2045.KR76_17720"/>
<keyword evidence="4" id="KW-1003">Cell membrane</keyword>
<comment type="subcellular location">
    <subcellularLocation>
        <location evidence="1">Cell membrane</location>
        <topology evidence="1">Multi-pass membrane protein</topology>
    </subcellularLocation>
</comment>
<dbReference type="GO" id="GO:0022857">
    <property type="term" value="F:transmembrane transporter activity"/>
    <property type="evidence" value="ECO:0007669"/>
    <property type="project" value="InterPro"/>
</dbReference>
<proteinExistence type="inferred from homology"/>
<dbReference type="eggNOG" id="COG4779">
    <property type="taxonomic scope" value="Bacteria"/>
</dbReference>
<dbReference type="Proteomes" id="UP000030300">
    <property type="component" value="Chromosome"/>
</dbReference>
<evidence type="ECO:0000256" key="7">
    <source>
        <dbReference type="ARBA" id="ARBA00023136"/>
    </source>
</evidence>